<dbReference type="HOGENOM" id="CLU_006325_1_0_11"/>
<dbReference type="Pfam" id="PF25873">
    <property type="entry name" value="WHD_MalT"/>
    <property type="match status" value="1"/>
</dbReference>
<proteinExistence type="predicted"/>
<dbReference type="Gene3D" id="3.40.50.300">
    <property type="entry name" value="P-loop containing nucleotide triphosphate hydrolases"/>
    <property type="match status" value="1"/>
</dbReference>
<dbReference type="PANTHER" id="PTHR44688">
    <property type="entry name" value="DNA-BINDING TRANSCRIPTIONAL ACTIVATOR DEVR_DOSR"/>
    <property type="match status" value="1"/>
</dbReference>
<evidence type="ECO:0000256" key="1">
    <source>
        <dbReference type="ARBA" id="ARBA00023015"/>
    </source>
</evidence>
<dbReference type="PATRIC" id="fig|1415166.3.peg.23"/>
<dbReference type="Gene3D" id="1.10.10.10">
    <property type="entry name" value="Winged helix-like DNA-binding domain superfamily/Winged helix DNA-binding domain"/>
    <property type="match status" value="1"/>
</dbReference>
<dbReference type="InterPro" id="IPR000792">
    <property type="entry name" value="Tscrpt_reg_LuxR_C"/>
</dbReference>
<keyword evidence="3" id="KW-0804">Transcription</keyword>
<dbReference type="Pfam" id="PF00196">
    <property type="entry name" value="GerE"/>
    <property type="match status" value="1"/>
</dbReference>
<dbReference type="Pfam" id="PF13401">
    <property type="entry name" value="AAA_22"/>
    <property type="match status" value="1"/>
</dbReference>
<dbReference type="eggNOG" id="COG2909">
    <property type="taxonomic scope" value="Bacteria"/>
</dbReference>
<dbReference type="AlphaFoldDB" id="W5TCB2"/>
<dbReference type="GO" id="GO:0003677">
    <property type="term" value="F:DNA binding"/>
    <property type="evidence" value="ECO:0007669"/>
    <property type="project" value="UniProtKB-KW"/>
</dbReference>
<name>W5TCB2_9NOCA</name>
<feature type="domain" description="HTH luxR-type" evidence="4">
    <location>
        <begin position="807"/>
        <end position="872"/>
    </location>
</feature>
<dbReference type="KEGG" id="nno:NONO_c00250"/>
<dbReference type="InterPro" id="IPR059106">
    <property type="entry name" value="WHD_MalT"/>
</dbReference>
<evidence type="ECO:0000259" key="4">
    <source>
        <dbReference type="PROSITE" id="PS50043"/>
    </source>
</evidence>
<dbReference type="CDD" id="cd06170">
    <property type="entry name" value="LuxR_C_like"/>
    <property type="match status" value="1"/>
</dbReference>
<dbReference type="PRINTS" id="PR00038">
    <property type="entry name" value="HTHLUXR"/>
</dbReference>
<reference evidence="5 6" key="1">
    <citation type="journal article" date="2014" name="Appl. Environ. Microbiol.">
        <title>Insights into the Microbial Degradation of Rubber and Gutta-Percha by Analysis of the Complete Genome of Nocardia nova SH22a.</title>
        <authorList>
            <person name="Luo Q."/>
            <person name="Hiessl S."/>
            <person name="Poehlein A."/>
            <person name="Daniel R."/>
            <person name="Steinbuchel A."/>
        </authorList>
    </citation>
    <scope>NUCLEOTIDE SEQUENCE [LARGE SCALE GENOMIC DNA]</scope>
    <source>
        <strain evidence="5">SH22a</strain>
    </source>
</reference>
<sequence>MTASPRSTHSKFGSSNVANIRSGLQPGIPELRFTPLPLPVAEARIDEAAGGGRTVLICAPAGSGKTVLVADWVTRRCVDHVGWLTFTGRCGESADLWRAIASVLELPGETPAGEEFAAPLAEAARLIDRLAELRRPAVLVFDDAHLLTDPIALAGLEYFVTNAPAELTTIITGRFDPPVRWHALDLAGRLTRLSARELELDERLTARLLDQHGLQLSESEIAGIQRLTCGWAALVRIAAIYLAADSHDHAAALATLAQTPHAISDFLVGELLAALSDDALDFLLTTAIPQEFTVELATGLVGETAAATLEQLLRGNFPIMSVAHDGELWHSYHPMLHTYLLAEAARRLPDRIREIHRGCAAWFVAARMPSAALHHVLAEPGRPNISRFIREHGPRLVFGGDGPAFLARLDEIGELADDQFVQLLRIAESVGRADIAAAGAYLNRLLAEPYPASALVPAAWLAILRDAVVADVANTTGEQTTMPDPATLPPTGQADLDCYIVLQAATAQLHRGEIEQAESGLWHALALAEHAGLGRFVVRAAADLALCGGFAGRFTVMSERAAHALDLADNYGLRACPAVTQMRATIAYVRFLQGDPVEPGPVPVPDTGRLAPAPAGEQQALAVHHLLESDSAADRFIAADALRLQLLEILTDRTPVAPCGNLLLHAVLVLLRIQSRVSAQTLIERAAAVLGRTPEIVVAEAALSEYAQTSSTTLELLRPLLNRDDRLPPIAAITGWLLYASACDHLDRPVKTYEALSRALQHAAADRIVRPFVDVPGTVALLDGSVGRFGHHDRLVELIRAHPLARPAGHGPRLTETEISVLRQLPSGMTTLNIAEGMGVSINTVKTHLRGIYHKLGSGSRADAISRARELGLI</sequence>
<accession>W5TCB2</accession>
<evidence type="ECO:0000256" key="3">
    <source>
        <dbReference type="ARBA" id="ARBA00023163"/>
    </source>
</evidence>
<organism evidence="5 6">
    <name type="scientific">Nocardia nova SH22a</name>
    <dbReference type="NCBI Taxonomy" id="1415166"/>
    <lineage>
        <taxon>Bacteria</taxon>
        <taxon>Bacillati</taxon>
        <taxon>Actinomycetota</taxon>
        <taxon>Actinomycetes</taxon>
        <taxon>Mycobacteriales</taxon>
        <taxon>Nocardiaceae</taxon>
        <taxon>Nocardia</taxon>
    </lineage>
</organism>
<dbReference type="Proteomes" id="UP000019150">
    <property type="component" value="Chromosome"/>
</dbReference>
<evidence type="ECO:0000313" key="5">
    <source>
        <dbReference type="EMBL" id="AHH14846.1"/>
    </source>
</evidence>
<evidence type="ECO:0000313" key="6">
    <source>
        <dbReference type="Proteomes" id="UP000019150"/>
    </source>
</evidence>
<dbReference type="SMART" id="SM00421">
    <property type="entry name" value="HTH_LUXR"/>
    <property type="match status" value="1"/>
</dbReference>
<dbReference type="InterPro" id="IPR036388">
    <property type="entry name" value="WH-like_DNA-bd_sf"/>
</dbReference>
<dbReference type="STRING" id="1415166.NONO_c00250"/>
<dbReference type="EMBL" id="CP006850">
    <property type="protein sequence ID" value="AHH14846.1"/>
    <property type="molecule type" value="Genomic_DNA"/>
</dbReference>
<dbReference type="InterPro" id="IPR016032">
    <property type="entry name" value="Sig_transdc_resp-reg_C-effctor"/>
</dbReference>
<dbReference type="PROSITE" id="PS50043">
    <property type="entry name" value="HTH_LUXR_2"/>
    <property type="match status" value="1"/>
</dbReference>
<dbReference type="InterPro" id="IPR027417">
    <property type="entry name" value="P-loop_NTPase"/>
</dbReference>
<dbReference type="SUPFAM" id="SSF46894">
    <property type="entry name" value="C-terminal effector domain of the bipartite response regulators"/>
    <property type="match status" value="1"/>
</dbReference>
<dbReference type="SUPFAM" id="SSF52540">
    <property type="entry name" value="P-loop containing nucleoside triphosphate hydrolases"/>
    <property type="match status" value="1"/>
</dbReference>
<evidence type="ECO:0000256" key="2">
    <source>
        <dbReference type="ARBA" id="ARBA00023125"/>
    </source>
</evidence>
<dbReference type="GO" id="GO:0016887">
    <property type="term" value="F:ATP hydrolysis activity"/>
    <property type="evidence" value="ECO:0007669"/>
    <property type="project" value="InterPro"/>
</dbReference>
<gene>
    <name evidence="5" type="ORF">NONO_c00250</name>
</gene>
<keyword evidence="6" id="KW-1185">Reference proteome</keyword>
<dbReference type="GO" id="GO:0006355">
    <property type="term" value="P:regulation of DNA-templated transcription"/>
    <property type="evidence" value="ECO:0007669"/>
    <property type="project" value="InterPro"/>
</dbReference>
<protein>
    <submittedName>
        <fullName evidence="5">Putative transcriptional regulator</fullName>
    </submittedName>
</protein>
<keyword evidence="2" id="KW-0238">DNA-binding</keyword>
<dbReference type="InterPro" id="IPR049945">
    <property type="entry name" value="AAA_22"/>
</dbReference>
<dbReference type="PANTHER" id="PTHR44688:SF16">
    <property type="entry name" value="DNA-BINDING TRANSCRIPTIONAL ACTIVATOR DEVR_DOSR"/>
    <property type="match status" value="1"/>
</dbReference>
<keyword evidence="1" id="KW-0805">Transcription regulation</keyword>